<dbReference type="PANTHER" id="PTHR22624:SF49">
    <property type="entry name" value="CYSTEINE PROTEASE"/>
    <property type="match status" value="1"/>
</dbReference>
<dbReference type="GO" id="GO:0000407">
    <property type="term" value="C:phagophore assembly site"/>
    <property type="evidence" value="ECO:0007669"/>
    <property type="project" value="UniProtKB-SubCell"/>
</dbReference>
<reference evidence="14" key="1">
    <citation type="journal article" date="2016" name="Genome Announc.">
        <title>Genome sequences of three species of Hanseniaspora isolated from spontaneous wine fermentations.</title>
        <authorList>
            <person name="Sternes P.R."/>
            <person name="Lee D."/>
            <person name="Kutyna D.R."/>
            <person name="Borneman A.R."/>
        </authorList>
    </citation>
    <scope>NUCLEOTIDE SEQUENCE [LARGE SCALE GENOMIC DNA]</scope>
    <source>
        <strain evidence="14">AWRI3579</strain>
    </source>
</reference>
<keyword evidence="3" id="KW-0813">Transport</keyword>
<keyword evidence="5 11" id="KW-0645">Protease</keyword>
<organism evidence="13 14">
    <name type="scientific">Hanseniaspora osmophila</name>
    <dbReference type="NCBI Taxonomy" id="56408"/>
    <lineage>
        <taxon>Eukaryota</taxon>
        <taxon>Fungi</taxon>
        <taxon>Dikarya</taxon>
        <taxon>Ascomycota</taxon>
        <taxon>Saccharomycotina</taxon>
        <taxon>Saccharomycetes</taxon>
        <taxon>Saccharomycodales</taxon>
        <taxon>Saccharomycodaceae</taxon>
        <taxon>Hanseniaspora</taxon>
    </lineage>
</organism>
<dbReference type="FunCoup" id="A0A1E5RNY3">
    <property type="interactions" value="309"/>
</dbReference>
<dbReference type="GO" id="GO:0035973">
    <property type="term" value="P:aggrephagy"/>
    <property type="evidence" value="ECO:0007669"/>
    <property type="project" value="TreeGrafter"/>
</dbReference>
<dbReference type="InParanoid" id="A0A1E5RNY3"/>
<evidence type="ECO:0000256" key="10">
    <source>
        <dbReference type="ARBA" id="ARBA00029362"/>
    </source>
</evidence>
<feature type="domain" description="Peptidase C54 catalytic" evidence="12">
    <location>
        <begin position="84"/>
        <end position="391"/>
    </location>
</feature>
<keyword evidence="7" id="KW-0788">Thiol protease</keyword>
<keyword evidence="4 11" id="KW-0963">Cytoplasm</keyword>
<dbReference type="GO" id="GO:0034727">
    <property type="term" value="P:piecemeal microautophagy of the nucleus"/>
    <property type="evidence" value="ECO:0007669"/>
    <property type="project" value="TreeGrafter"/>
</dbReference>
<keyword evidence="11" id="KW-0539">Nucleus</keyword>
<dbReference type="STRING" id="56408.A0A1E5RNY3"/>
<evidence type="ECO:0000256" key="8">
    <source>
        <dbReference type="ARBA" id="ARBA00022927"/>
    </source>
</evidence>
<evidence type="ECO:0000256" key="7">
    <source>
        <dbReference type="ARBA" id="ARBA00022807"/>
    </source>
</evidence>
<dbReference type="GO" id="GO:0019786">
    <property type="term" value="F:protein-phosphatidylethanolamide deconjugating activity"/>
    <property type="evidence" value="ECO:0007669"/>
    <property type="project" value="InterPro"/>
</dbReference>
<comment type="subcellular location">
    <subcellularLocation>
        <location evidence="11">Nucleus</location>
    </subcellularLocation>
    <subcellularLocation>
        <location evidence="11">Cytoplasm</location>
    </subcellularLocation>
    <subcellularLocation>
        <location evidence="1">Preautophagosomal structure</location>
    </subcellularLocation>
</comment>
<evidence type="ECO:0000259" key="12">
    <source>
        <dbReference type="Pfam" id="PF03416"/>
    </source>
</evidence>
<protein>
    <recommendedName>
        <fullName evidence="11">Cysteine protease</fullName>
        <ecNumber evidence="11">3.4.22.-</ecNumber>
    </recommendedName>
</protein>
<evidence type="ECO:0000256" key="6">
    <source>
        <dbReference type="ARBA" id="ARBA00022801"/>
    </source>
</evidence>
<gene>
    <name evidence="13" type="ORF">AWRI3579_g590</name>
</gene>
<dbReference type="InterPro" id="IPR046792">
    <property type="entry name" value="Peptidase_C54_cat"/>
</dbReference>
<evidence type="ECO:0000313" key="13">
    <source>
        <dbReference type="EMBL" id="OEJ88594.1"/>
    </source>
</evidence>
<evidence type="ECO:0000313" key="14">
    <source>
        <dbReference type="Proteomes" id="UP000095728"/>
    </source>
</evidence>
<accession>A0A1E5RNY3</accession>
<evidence type="ECO:0000256" key="5">
    <source>
        <dbReference type="ARBA" id="ARBA00022670"/>
    </source>
</evidence>
<dbReference type="InterPro" id="IPR005078">
    <property type="entry name" value="Peptidase_C54"/>
</dbReference>
<comment type="caution">
    <text evidence="13">The sequence shown here is derived from an EMBL/GenBank/DDBJ whole genome shotgun (WGS) entry which is preliminary data.</text>
</comment>
<dbReference type="EMBL" id="LPNM01000005">
    <property type="protein sequence ID" value="OEJ88594.1"/>
    <property type="molecule type" value="Genomic_DNA"/>
</dbReference>
<proteinExistence type="inferred from homology"/>
<keyword evidence="14" id="KW-1185">Reference proteome</keyword>
<dbReference type="Proteomes" id="UP000095728">
    <property type="component" value="Unassembled WGS sequence"/>
</dbReference>
<comment type="catalytic activity">
    <reaction evidence="10">
        <text>[protein]-C-terminal L-amino acid-glycyl-phosphatidylethanolamide + H2O = [protein]-C-terminal L-amino acid-glycine + a 1,2-diacyl-sn-glycero-3-phosphoethanolamine</text>
        <dbReference type="Rhea" id="RHEA:67548"/>
        <dbReference type="Rhea" id="RHEA-COMP:17323"/>
        <dbReference type="Rhea" id="RHEA-COMP:17324"/>
        <dbReference type="ChEBI" id="CHEBI:15377"/>
        <dbReference type="ChEBI" id="CHEBI:64612"/>
        <dbReference type="ChEBI" id="CHEBI:172940"/>
        <dbReference type="ChEBI" id="CHEBI:172941"/>
    </reaction>
    <physiologicalReaction direction="left-to-right" evidence="10">
        <dbReference type="Rhea" id="RHEA:67549"/>
    </physiologicalReaction>
</comment>
<dbReference type="GO" id="GO:0015031">
    <property type="term" value="P:protein transport"/>
    <property type="evidence" value="ECO:0007669"/>
    <property type="project" value="UniProtKB-KW"/>
</dbReference>
<dbReference type="GO" id="GO:0005634">
    <property type="term" value="C:nucleus"/>
    <property type="evidence" value="ECO:0007669"/>
    <property type="project" value="UniProtKB-SubCell"/>
</dbReference>
<evidence type="ECO:0000256" key="1">
    <source>
        <dbReference type="ARBA" id="ARBA00004329"/>
    </source>
</evidence>
<dbReference type="EC" id="3.4.22.-" evidence="11"/>
<dbReference type="GO" id="GO:0016485">
    <property type="term" value="P:protein processing"/>
    <property type="evidence" value="ECO:0007669"/>
    <property type="project" value="TreeGrafter"/>
</dbReference>
<sequence length="534" mass="59832">MQPTNTSEDKNLTTEEDPNATPLVCILGTIYEPEKYAQTHTKKAEEPAEPDLFMKVNNFMTSMLENTASNLTSMLTPTNNLHDEAIMKDIYTVILFTYRTDFEPIAKITGNEDDHAISVLLRAGVFAYYSNIVKNNANNSFITDVGWGCMIRTGQSLLANALQIIHYGRSYRYSLEASDNDTGKQADSSLTGGNFMNWFRDEFQYPFSIQNFVKVGYELSNKKPGEWFSPSAAARSIQKLVLSFPECGINNCYISIDSGTIYLDEVDRMFEKDDSLSRKTNVLILLCVRLGLSNLNEYYWNDIKGLLGLEGNTCGISGGKPSSSFYFFGYSNDVLLYLDPHSPKLHTKDPTQFAQSAHSTDYKTLPFSQVDPSMMLGFLIQGKEDWISFQEKIRAMNNNKGSRIVQFTNHPEYGGRDSVALDQHPPVSAGETESSYVECGSDAATRGTLERTESIGFASNGAAEVFSDTEDYVDIGEVLGNMRLKKASFDQEYDEFQEVQCKDQKIVTLKNDSDDVDNEEKVLCEQETVSLGEE</sequence>
<evidence type="ECO:0000256" key="11">
    <source>
        <dbReference type="RuleBase" id="RU363115"/>
    </source>
</evidence>
<dbReference type="GO" id="GO:0004197">
    <property type="term" value="F:cysteine-type endopeptidase activity"/>
    <property type="evidence" value="ECO:0007669"/>
    <property type="project" value="TreeGrafter"/>
</dbReference>
<evidence type="ECO:0000256" key="3">
    <source>
        <dbReference type="ARBA" id="ARBA00022448"/>
    </source>
</evidence>
<dbReference type="OrthoDB" id="2960936at2759"/>
<evidence type="ECO:0000256" key="9">
    <source>
        <dbReference type="ARBA" id="ARBA00023006"/>
    </source>
</evidence>
<evidence type="ECO:0000256" key="4">
    <source>
        <dbReference type="ARBA" id="ARBA00022490"/>
    </source>
</evidence>
<dbReference type="GO" id="GO:0000423">
    <property type="term" value="P:mitophagy"/>
    <property type="evidence" value="ECO:0007669"/>
    <property type="project" value="TreeGrafter"/>
</dbReference>
<dbReference type="InterPro" id="IPR038765">
    <property type="entry name" value="Papain-like_cys_pep_sf"/>
</dbReference>
<dbReference type="PANTHER" id="PTHR22624">
    <property type="entry name" value="CYSTEINE PROTEASE ATG4"/>
    <property type="match status" value="1"/>
</dbReference>
<evidence type="ECO:0000256" key="2">
    <source>
        <dbReference type="ARBA" id="ARBA00010958"/>
    </source>
</evidence>
<dbReference type="SUPFAM" id="SSF54001">
    <property type="entry name" value="Cysteine proteinases"/>
    <property type="match status" value="1"/>
</dbReference>
<comment type="similarity">
    <text evidence="2 11">Belongs to the peptidase C54 family.</text>
</comment>
<comment type="function">
    <text evidence="11">Required for selective autophagic degradation of the nucleus (nucleophagy) as well as for mitophagy which contributes to regulate mitochondrial quantity and quality by eliminating the mitochondria to a basal level to fulfill cellular energy requirements and preventing excess ROS production.</text>
</comment>
<keyword evidence="8" id="KW-0653">Protein transport</keyword>
<name>A0A1E5RNY3_9ASCO</name>
<keyword evidence="6 11" id="KW-0378">Hydrolase</keyword>
<dbReference type="AlphaFoldDB" id="A0A1E5RNY3"/>
<dbReference type="GO" id="GO:0000045">
    <property type="term" value="P:autophagosome assembly"/>
    <property type="evidence" value="ECO:0007669"/>
    <property type="project" value="TreeGrafter"/>
</dbReference>
<keyword evidence="9" id="KW-0072">Autophagy</keyword>
<dbReference type="Pfam" id="PF03416">
    <property type="entry name" value="Peptidase_C54"/>
    <property type="match status" value="1"/>
</dbReference>